<dbReference type="EMBL" id="MU155617">
    <property type="protein sequence ID" value="KAF9471825.1"/>
    <property type="molecule type" value="Genomic_DNA"/>
</dbReference>
<accession>A0A9P5YNG2</accession>
<reference evidence="1" key="1">
    <citation type="submission" date="2020-11" db="EMBL/GenBank/DDBJ databases">
        <authorList>
            <consortium name="DOE Joint Genome Institute"/>
            <person name="Ahrendt S."/>
            <person name="Riley R."/>
            <person name="Andreopoulos W."/>
            <person name="Labutti K."/>
            <person name="Pangilinan J."/>
            <person name="Ruiz-Duenas F.J."/>
            <person name="Barrasa J.M."/>
            <person name="Sanchez-Garcia M."/>
            <person name="Camarero S."/>
            <person name="Miyauchi S."/>
            <person name="Serrano A."/>
            <person name="Linde D."/>
            <person name="Babiker R."/>
            <person name="Drula E."/>
            <person name="Ayuso-Fernandez I."/>
            <person name="Pacheco R."/>
            <person name="Padilla G."/>
            <person name="Ferreira P."/>
            <person name="Barriuso J."/>
            <person name="Kellner H."/>
            <person name="Castanera R."/>
            <person name="Alfaro M."/>
            <person name="Ramirez L."/>
            <person name="Pisabarro A.G."/>
            <person name="Kuo A."/>
            <person name="Tritt A."/>
            <person name="Lipzen A."/>
            <person name="He G."/>
            <person name="Yan M."/>
            <person name="Ng V."/>
            <person name="Cullen D."/>
            <person name="Martin F."/>
            <person name="Rosso M.-N."/>
            <person name="Henrissat B."/>
            <person name="Hibbett D."/>
            <person name="Martinez A.T."/>
            <person name="Grigoriev I.V."/>
        </authorList>
    </citation>
    <scope>NUCLEOTIDE SEQUENCE</scope>
    <source>
        <strain evidence="1">CIRM-BRFM 674</strain>
    </source>
</reference>
<name>A0A9P5YNG2_9AGAR</name>
<proteinExistence type="predicted"/>
<comment type="caution">
    <text evidence="1">The sequence shown here is derived from an EMBL/GenBank/DDBJ whole genome shotgun (WGS) entry which is preliminary data.</text>
</comment>
<gene>
    <name evidence="1" type="ORF">BDN70DRAFT_998470</name>
</gene>
<sequence length="422" mass="48176">MSNDYLSSLPEEVLEEISKFFHDASDLWRSEPHQSYRALARTCKSLRAHFQRRVFSYLYLSTETRIRTFAELIQDNPILASYIRTIRLEVDNRCRGHFQYPPLLAIMHAASSSGIPPEITLSVGTFSKFVDDWGVNIPSNTMTYIFNAPQTILHAITELEIRRMEQAIPVSLFRLLPNLCILFGSCLALSSDDHFAEDYSSQFFRPKLDVLMLYSSNPTTITMLCEQILDLSAVKQLKVVMIELESNTLKPDSRNFLARRLLDRAPLVQKLYLDVGVMARPFYDLSRLQCLRECTLDLVVAVGANPVPHLCQLLYTLPPFPENDLKYLHLSFGFIDTLLNEDDIAGSHVLFSISTWSNFDAAIANIVASGTRPFKLELTFYIHAQNILVKSLLNSLFVDWAEKHLPKSSRQPNLDIFILPSF</sequence>
<dbReference type="Proteomes" id="UP000807469">
    <property type="component" value="Unassembled WGS sequence"/>
</dbReference>
<evidence type="ECO:0000313" key="1">
    <source>
        <dbReference type="EMBL" id="KAF9471825.1"/>
    </source>
</evidence>
<protein>
    <recommendedName>
        <fullName evidence="3">F-box domain-containing protein</fullName>
    </recommendedName>
</protein>
<organism evidence="1 2">
    <name type="scientific">Pholiota conissans</name>
    <dbReference type="NCBI Taxonomy" id="109636"/>
    <lineage>
        <taxon>Eukaryota</taxon>
        <taxon>Fungi</taxon>
        <taxon>Dikarya</taxon>
        <taxon>Basidiomycota</taxon>
        <taxon>Agaricomycotina</taxon>
        <taxon>Agaricomycetes</taxon>
        <taxon>Agaricomycetidae</taxon>
        <taxon>Agaricales</taxon>
        <taxon>Agaricineae</taxon>
        <taxon>Strophariaceae</taxon>
        <taxon>Pholiota</taxon>
    </lineage>
</organism>
<evidence type="ECO:0000313" key="2">
    <source>
        <dbReference type="Proteomes" id="UP000807469"/>
    </source>
</evidence>
<evidence type="ECO:0008006" key="3">
    <source>
        <dbReference type="Google" id="ProtNLM"/>
    </source>
</evidence>
<dbReference type="AlphaFoldDB" id="A0A9P5YNG2"/>
<keyword evidence="2" id="KW-1185">Reference proteome</keyword>